<organism evidence="1">
    <name type="scientific">Opuntia streptacantha</name>
    <name type="common">Prickly pear cactus</name>
    <name type="synonym">Opuntia cardona</name>
    <dbReference type="NCBI Taxonomy" id="393608"/>
    <lineage>
        <taxon>Eukaryota</taxon>
        <taxon>Viridiplantae</taxon>
        <taxon>Streptophyta</taxon>
        <taxon>Embryophyta</taxon>
        <taxon>Tracheophyta</taxon>
        <taxon>Spermatophyta</taxon>
        <taxon>Magnoliopsida</taxon>
        <taxon>eudicotyledons</taxon>
        <taxon>Gunneridae</taxon>
        <taxon>Pentapetalae</taxon>
        <taxon>Caryophyllales</taxon>
        <taxon>Cactineae</taxon>
        <taxon>Cactaceae</taxon>
        <taxon>Opuntioideae</taxon>
        <taxon>Opuntia</taxon>
    </lineage>
</organism>
<evidence type="ECO:0000313" key="1">
    <source>
        <dbReference type="EMBL" id="MBA4635849.1"/>
    </source>
</evidence>
<proteinExistence type="predicted"/>
<name>A0A7C9DFB8_OPUST</name>
<sequence length="143" mass="15426">MGFTRARTQFHLGWGAMSIALPPCPSTTLMPLGLGSQAWHLQIPIWVWVRVSLPGPCGLHGCLPLWPHPLPAALPHLGMLTAQISRLESVATVTVLLPLTKLPRMGMILYQGRKLSSCVVLGARYSLGPVMGCLDMLAAKLVL</sequence>
<protein>
    <submittedName>
        <fullName evidence="1">Uncharacterized protein</fullName>
    </submittedName>
</protein>
<accession>A0A7C9DFB8</accession>
<dbReference type="EMBL" id="GISG01097169">
    <property type="protein sequence ID" value="MBA4635849.1"/>
    <property type="molecule type" value="Transcribed_RNA"/>
</dbReference>
<reference evidence="1" key="2">
    <citation type="submission" date="2020-07" db="EMBL/GenBank/DDBJ databases">
        <authorList>
            <person name="Vera ALvarez R."/>
            <person name="Arias-Moreno D.M."/>
            <person name="Jimenez-Jacinto V."/>
            <person name="Jimenez-Bremont J.F."/>
            <person name="Swaminathan K."/>
            <person name="Moose S.P."/>
            <person name="Guerrero-Gonzalez M.L."/>
            <person name="Marino-Ramirez L."/>
            <person name="Landsman D."/>
            <person name="Rodriguez-Kessler M."/>
            <person name="Delgado-Sanchez P."/>
        </authorList>
    </citation>
    <scope>NUCLEOTIDE SEQUENCE</scope>
    <source>
        <tissue evidence="1">Cladode</tissue>
    </source>
</reference>
<reference evidence="1" key="1">
    <citation type="journal article" date="2013" name="J. Plant Res.">
        <title>Effect of fungi and light on seed germination of three Opuntia species from semiarid lands of central Mexico.</title>
        <authorList>
            <person name="Delgado-Sanchez P."/>
            <person name="Jimenez-Bremont J.F."/>
            <person name="Guerrero-Gonzalez Mde L."/>
            <person name="Flores J."/>
        </authorList>
    </citation>
    <scope>NUCLEOTIDE SEQUENCE</scope>
    <source>
        <tissue evidence="1">Cladode</tissue>
    </source>
</reference>
<dbReference type="AlphaFoldDB" id="A0A7C9DFB8"/>